<organism evidence="1 2">
    <name type="scientific">Dryococelus australis</name>
    <dbReference type="NCBI Taxonomy" id="614101"/>
    <lineage>
        <taxon>Eukaryota</taxon>
        <taxon>Metazoa</taxon>
        <taxon>Ecdysozoa</taxon>
        <taxon>Arthropoda</taxon>
        <taxon>Hexapoda</taxon>
        <taxon>Insecta</taxon>
        <taxon>Pterygota</taxon>
        <taxon>Neoptera</taxon>
        <taxon>Polyneoptera</taxon>
        <taxon>Phasmatodea</taxon>
        <taxon>Verophasmatodea</taxon>
        <taxon>Anareolatae</taxon>
        <taxon>Phasmatidae</taxon>
        <taxon>Eurycanthinae</taxon>
        <taxon>Dryococelus</taxon>
    </lineage>
</organism>
<keyword evidence="2" id="KW-1185">Reference proteome</keyword>
<accession>A0ABQ9H6G9</accession>
<gene>
    <name evidence="1" type="ORF">PR048_020479</name>
</gene>
<reference evidence="1 2" key="1">
    <citation type="submission" date="2023-02" db="EMBL/GenBank/DDBJ databases">
        <title>LHISI_Scaffold_Assembly.</title>
        <authorList>
            <person name="Stuart O.P."/>
            <person name="Cleave R."/>
            <person name="Magrath M.J.L."/>
            <person name="Mikheyev A.S."/>
        </authorList>
    </citation>
    <scope>NUCLEOTIDE SEQUENCE [LARGE SCALE GENOMIC DNA]</scope>
    <source>
        <strain evidence="1">Daus_M_001</strain>
        <tissue evidence="1">Leg muscle</tissue>
    </source>
</reference>
<evidence type="ECO:0000313" key="2">
    <source>
        <dbReference type="Proteomes" id="UP001159363"/>
    </source>
</evidence>
<evidence type="ECO:0000313" key="1">
    <source>
        <dbReference type="EMBL" id="KAJ8879862.1"/>
    </source>
</evidence>
<dbReference type="EMBL" id="JARBHB010000007">
    <property type="protein sequence ID" value="KAJ8879862.1"/>
    <property type="molecule type" value="Genomic_DNA"/>
</dbReference>
<sequence length="69" mass="7712">MPENLRSDPRLIDTILSSTHITVRQGDQLLETTAIVVYGLWEKVVLCQSWLTKQEAVVDSCPMGIPGEE</sequence>
<name>A0ABQ9H6G9_9NEOP</name>
<comment type="caution">
    <text evidence="1">The sequence shown here is derived from an EMBL/GenBank/DDBJ whole genome shotgun (WGS) entry which is preliminary data.</text>
</comment>
<proteinExistence type="predicted"/>
<protein>
    <submittedName>
        <fullName evidence="1">Uncharacterized protein</fullName>
    </submittedName>
</protein>
<dbReference type="Proteomes" id="UP001159363">
    <property type="component" value="Chromosome 6"/>
</dbReference>